<dbReference type="STRING" id="564198.BST17_24490"/>
<evidence type="ECO:0008006" key="4">
    <source>
        <dbReference type="Google" id="ProtNLM"/>
    </source>
</evidence>
<protein>
    <recommendedName>
        <fullName evidence="4">Pyridine nucleotide-disulfide oxidoreductase</fullName>
    </recommendedName>
</protein>
<comment type="caution">
    <text evidence="2">The sequence shown here is derived from an EMBL/GenBank/DDBJ whole genome shotgun (WGS) entry which is preliminary data.</text>
</comment>
<sequence>MTRRTSRLAALIGVLVVATALAGCGGRGPDIAAATVFAVGDCVRIDAGAAPAPAPARATEVSCRTDPSYTVGATTGPTGECPTDEYQHLPSEYADPSTARLCLVPNLVANQCYLMEMPIGLVEKADCRDRGHGVLVQITQRLDVRDQSACPDASGSYAWPYPAPARTYCTQTLF</sequence>
<dbReference type="AlphaFoldDB" id="A0A1W9YQD8"/>
<gene>
    <name evidence="2" type="ORF">BST17_24490</name>
</gene>
<reference evidence="2 3" key="1">
    <citation type="submission" date="2017-02" db="EMBL/GenBank/DDBJ databases">
        <title>The new phylogeny of genus Mycobacterium.</title>
        <authorList>
            <person name="Tortoli E."/>
            <person name="Trovato A."/>
            <person name="Cirillo D.M."/>
        </authorList>
    </citation>
    <scope>NUCLEOTIDE SEQUENCE [LARGE SCALE GENOMIC DNA]</scope>
    <source>
        <strain evidence="2 3">DSM 45578</strain>
    </source>
</reference>
<keyword evidence="1" id="KW-0732">Signal</keyword>
<evidence type="ECO:0000313" key="2">
    <source>
        <dbReference type="EMBL" id="ORA02197.1"/>
    </source>
</evidence>
<feature type="signal peptide" evidence="1">
    <location>
        <begin position="1"/>
        <end position="22"/>
    </location>
</feature>
<feature type="chain" id="PRO_5039398536" description="Pyridine nucleotide-disulfide oxidoreductase" evidence="1">
    <location>
        <begin position="23"/>
        <end position="174"/>
    </location>
</feature>
<dbReference type="Proteomes" id="UP000192366">
    <property type="component" value="Unassembled WGS sequence"/>
</dbReference>
<accession>A0A1W9YQD8</accession>
<dbReference type="EMBL" id="MVHJ01000032">
    <property type="protein sequence ID" value="ORA02197.1"/>
    <property type="molecule type" value="Genomic_DNA"/>
</dbReference>
<dbReference type="OrthoDB" id="4623883at2"/>
<dbReference type="RefSeq" id="WP_083061499.1">
    <property type="nucleotide sequence ID" value="NZ_JACKVM010000001.1"/>
</dbReference>
<evidence type="ECO:0000256" key="1">
    <source>
        <dbReference type="SAM" id="SignalP"/>
    </source>
</evidence>
<organism evidence="2 3">
    <name type="scientific">Mycolicibacterium bacteremicum</name>
    <name type="common">Mycobacterium bacteremicum</name>
    <dbReference type="NCBI Taxonomy" id="564198"/>
    <lineage>
        <taxon>Bacteria</taxon>
        <taxon>Bacillati</taxon>
        <taxon>Actinomycetota</taxon>
        <taxon>Actinomycetes</taxon>
        <taxon>Mycobacteriales</taxon>
        <taxon>Mycobacteriaceae</taxon>
        <taxon>Mycolicibacterium</taxon>
    </lineage>
</organism>
<name>A0A1W9YQD8_MYCBA</name>
<dbReference type="PROSITE" id="PS51257">
    <property type="entry name" value="PROKAR_LIPOPROTEIN"/>
    <property type="match status" value="1"/>
</dbReference>
<keyword evidence="3" id="KW-1185">Reference proteome</keyword>
<evidence type="ECO:0000313" key="3">
    <source>
        <dbReference type="Proteomes" id="UP000192366"/>
    </source>
</evidence>
<proteinExistence type="predicted"/>